<dbReference type="Gene3D" id="3.40.50.300">
    <property type="entry name" value="P-loop containing nucleotide triphosphate hydrolases"/>
    <property type="match status" value="2"/>
</dbReference>
<evidence type="ECO:0000256" key="3">
    <source>
        <dbReference type="ARBA" id="ARBA00004397"/>
    </source>
</evidence>
<dbReference type="PANTHER" id="PTHR45684">
    <property type="entry name" value="RE74312P"/>
    <property type="match status" value="1"/>
</dbReference>
<dbReference type="PRINTS" id="PR00328">
    <property type="entry name" value="SAR1GTPBP"/>
</dbReference>
<evidence type="ECO:0000256" key="5">
    <source>
        <dbReference type="ARBA" id="ARBA00019961"/>
    </source>
</evidence>
<feature type="binding site" evidence="18">
    <location>
        <position position="410"/>
    </location>
    <ligand>
        <name>GTP</name>
        <dbReference type="ChEBI" id="CHEBI:37565"/>
    </ligand>
</feature>
<keyword evidence="8 18" id="KW-0547">Nucleotide-binding</keyword>
<feature type="binding site" evidence="17">
    <location>
        <position position="405"/>
    </location>
    <ligand>
        <name>Mg(2+)</name>
        <dbReference type="ChEBI" id="CHEBI:18420"/>
    </ligand>
</feature>
<evidence type="ECO:0000259" key="23">
    <source>
        <dbReference type="Pfam" id="PF00485"/>
    </source>
</evidence>
<evidence type="ECO:0000256" key="9">
    <source>
        <dbReference type="ARBA" id="ARBA00022801"/>
    </source>
</evidence>
<dbReference type="InterPro" id="IPR006687">
    <property type="entry name" value="Small_GTPase_SAR1"/>
</dbReference>
<sequence length="574" mass="62318">MAWQLLSINGRIHSHDHLHPTTLDTASDEMVLSGAGAAGRIVVVGVGGATCSGKTTLAKHLLQILNPSSGTGSRGTASSGSDPAPGIVDAFILHQDDFAPPEATLPVNEQFGVTDWDHPPTAIDYERMRSTIEHIKATGSFPPEFSSHDHLNAQPDCPISEQVLTTWRDKFGSLSTNHGVRIMLVDGFLLYYDAAVRSTMDVKIFLRTPRAVLKKRRDERFGYATAEGTVWKDPEGYFDNIVWPAYELAHRGVFEGHDVENGRPIVPAPDAEPVAGGPIEGLCVLDVAPAHQTDSAASTFSREMTQLVDETCAAIWNHLTGSPSSSSTPSPSLPPPKRRSVIPPRLHTPPCSSSTGSGTFLPSSVSLESSMRAGAARTAQTDALALARLTGLAHKNAKILFLGLDNAGKTTLLHMLKNDRLATLQPTLHPSMYPPPLPASSEELAIGQVKFTTYDLGGHQQARRLWKDYFPEVDGIVFLVDTQDHERFAEARAELDALLSIEELSKVPFLILGNKIDAPGAVSEEELRQAIGLYQTTGKGKVPLKDIRPIEIFMCSVVMRQGYGEGFRWISQYI</sequence>
<evidence type="ECO:0000313" key="25">
    <source>
        <dbReference type="Proteomes" id="UP000011976"/>
    </source>
</evidence>
<dbReference type="SMART" id="SM00177">
    <property type="entry name" value="ARF"/>
    <property type="match status" value="1"/>
</dbReference>
<feature type="binding site" evidence="18">
    <location>
        <position position="514"/>
    </location>
    <ligand>
        <name>GTP</name>
        <dbReference type="ChEBI" id="CHEBI:37565"/>
    </ligand>
</feature>
<evidence type="ECO:0000256" key="8">
    <source>
        <dbReference type="ARBA" id="ARBA00022741"/>
    </source>
</evidence>
<evidence type="ECO:0000256" key="12">
    <source>
        <dbReference type="ARBA" id="ARBA00022927"/>
    </source>
</evidence>
<dbReference type="NCBIfam" id="TIGR00231">
    <property type="entry name" value="small_GTP"/>
    <property type="match status" value="1"/>
</dbReference>
<keyword evidence="9" id="KW-0378">Hydrolase</keyword>
<dbReference type="Pfam" id="PF00485">
    <property type="entry name" value="PRK"/>
    <property type="match status" value="1"/>
</dbReference>
<feature type="binding site" evidence="18">
    <location>
        <position position="515"/>
    </location>
    <ligand>
        <name>GTP</name>
        <dbReference type="ChEBI" id="CHEBI:37565"/>
    </ligand>
</feature>
<dbReference type="PROSITE" id="PS51422">
    <property type="entry name" value="SAR1"/>
    <property type="match status" value="1"/>
</dbReference>
<dbReference type="InterPro" id="IPR006083">
    <property type="entry name" value="PRK/URK"/>
</dbReference>
<name>M9MBU1_PSEA3</name>
<dbReference type="SUPFAM" id="SSF52540">
    <property type="entry name" value="P-loop containing nucleoside triphosphate hydrolases"/>
    <property type="match status" value="2"/>
</dbReference>
<dbReference type="GO" id="GO:0046872">
    <property type="term" value="F:metal ion binding"/>
    <property type="evidence" value="ECO:0007669"/>
    <property type="project" value="UniProtKB-KW"/>
</dbReference>
<feature type="binding site" evidence="18">
    <location>
        <position position="411"/>
    </location>
    <ligand>
        <name>GTP</name>
        <dbReference type="ChEBI" id="CHEBI:37565"/>
    </ligand>
</feature>
<keyword evidence="17" id="KW-0460">Magnesium</keyword>
<evidence type="ECO:0000313" key="24">
    <source>
        <dbReference type="EMBL" id="GAC71127.1"/>
    </source>
</evidence>
<feature type="binding site" evidence="18">
    <location>
        <position position="408"/>
    </location>
    <ligand>
        <name>GTP</name>
        <dbReference type="ChEBI" id="CHEBI:37565"/>
    </ligand>
</feature>
<dbReference type="PROSITE" id="PS51417">
    <property type="entry name" value="ARF"/>
    <property type="match status" value="1"/>
</dbReference>
<dbReference type="FunFam" id="3.40.50.300:FF:002582">
    <property type="entry name" value="Nicotinamide riboside kinase, variant"/>
    <property type="match status" value="1"/>
</dbReference>
<keyword evidence="13 21" id="KW-0333">Golgi apparatus</keyword>
<dbReference type="GO" id="GO:0016192">
    <property type="term" value="P:vesicle-mediated transport"/>
    <property type="evidence" value="ECO:0007669"/>
    <property type="project" value="UniProtKB-KW"/>
</dbReference>
<dbReference type="STRING" id="1151754.M9MBU1"/>
<dbReference type="Proteomes" id="UP000011976">
    <property type="component" value="Unassembled WGS sequence"/>
</dbReference>
<feature type="binding site" evidence="20">
    <location>
        <position position="410"/>
    </location>
    <ligand>
        <name>Mg(2+)</name>
        <dbReference type="ChEBI" id="CHEBI:18420"/>
    </ligand>
</feature>
<dbReference type="CDD" id="cd00879">
    <property type="entry name" value="Sar1"/>
    <property type="match status" value="1"/>
</dbReference>
<feature type="binding site" evidence="18">
    <location>
        <position position="517"/>
    </location>
    <ligand>
        <name>GTP</name>
        <dbReference type="ChEBI" id="CHEBI:37565"/>
    </ligand>
</feature>
<dbReference type="AlphaFoldDB" id="M9MBU1"/>
<feature type="binding site" evidence="19">
    <location>
        <position position="458"/>
    </location>
    <ligand>
        <name>GTP</name>
        <dbReference type="ChEBI" id="CHEBI:37565"/>
    </ligand>
</feature>
<dbReference type="GO" id="GO:0003924">
    <property type="term" value="F:GTPase activity"/>
    <property type="evidence" value="ECO:0007669"/>
    <property type="project" value="InterPro"/>
</dbReference>
<feature type="binding site" evidence="18">
    <location>
        <position position="409"/>
    </location>
    <ligand>
        <name>GTP</name>
        <dbReference type="ChEBI" id="CHEBI:37565"/>
    </ligand>
</feature>
<dbReference type="GO" id="GO:0012507">
    <property type="term" value="C:ER to Golgi transport vesicle membrane"/>
    <property type="evidence" value="ECO:0007669"/>
    <property type="project" value="UniProtKB-SubCell"/>
</dbReference>
<evidence type="ECO:0000256" key="13">
    <source>
        <dbReference type="ARBA" id="ARBA00023034"/>
    </source>
</evidence>
<feature type="domain" description="Phosphoribulokinase/uridine kinase" evidence="23">
    <location>
        <begin position="43"/>
        <end position="211"/>
    </location>
</feature>
<organism evidence="24 25">
    <name type="scientific">Pseudozyma antarctica (strain T-34)</name>
    <name type="common">Yeast</name>
    <name type="synonym">Candida antarctica</name>
    <dbReference type="NCBI Taxonomy" id="1151754"/>
    <lineage>
        <taxon>Eukaryota</taxon>
        <taxon>Fungi</taxon>
        <taxon>Dikarya</taxon>
        <taxon>Basidiomycota</taxon>
        <taxon>Ustilaginomycotina</taxon>
        <taxon>Ustilaginomycetes</taxon>
        <taxon>Ustilaginales</taxon>
        <taxon>Ustilaginaceae</taxon>
        <taxon>Moesziomyces</taxon>
    </lineage>
</organism>
<dbReference type="InterPro" id="IPR006689">
    <property type="entry name" value="Small_GTPase_ARF/SAR"/>
</dbReference>
<evidence type="ECO:0000256" key="4">
    <source>
        <dbReference type="ARBA" id="ARBA00007507"/>
    </source>
</evidence>
<evidence type="ECO:0000256" key="17">
    <source>
        <dbReference type="PIRSR" id="PIRSR606687-1"/>
    </source>
</evidence>
<dbReference type="GO" id="GO:0016301">
    <property type="term" value="F:kinase activity"/>
    <property type="evidence" value="ECO:0007669"/>
    <property type="project" value="InterPro"/>
</dbReference>
<dbReference type="FunFam" id="3.40.50.300:FF:000161">
    <property type="entry name" value="Small COPII coat GTPase"/>
    <property type="match status" value="1"/>
</dbReference>
<keyword evidence="10 21" id="KW-0256">Endoplasmic reticulum</keyword>
<accession>M9MBU1</accession>
<evidence type="ECO:0000256" key="7">
    <source>
        <dbReference type="ARBA" id="ARBA00022448"/>
    </source>
</evidence>
<evidence type="ECO:0000256" key="6">
    <source>
        <dbReference type="ARBA" id="ARBA00021124"/>
    </source>
</evidence>
<evidence type="ECO:0000256" key="2">
    <source>
        <dbReference type="ARBA" id="ARBA00004299"/>
    </source>
</evidence>
<dbReference type="GO" id="GO:0000139">
    <property type="term" value="C:Golgi membrane"/>
    <property type="evidence" value="ECO:0007669"/>
    <property type="project" value="UniProtKB-SubCell"/>
</dbReference>
<feature type="binding site" evidence="18">
    <location>
        <position position="406"/>
    </location>
    <ligand>
        <name>GTP</name>
        <dbReference type="ChEBI" id="CHEBI:37565"/>
    </ligand>
</feature>
<dbReference type="CDD" id="cd02024">
    <property type="entry name" value="NRK1"/>
    <property type="match status" value="1"/>
</dbReference>
<keyword evidence="14 19" id="KW-0342">GTP-binding</keyword>
<proteinExistence type="inferred from homology"/>
<evidence type="ECO:0000256" key="1">
    <source>
        <dbReference type="ARBA" id="ARBA00004255"/>
    </source>
</evidence>
<gene>
    <name evidence="24" type="ORF">PANT_1d00008</name>
</gene>
<evidence type="ECO:0000256" key="22">
    <source>
        <dbReference type="SAM" id="MobiDB-lite"/>
    </source>
</evidence>
<feature type="binding site" evidence="18">
    <location>
        <position position="557"/>
    </location>
    <ligand>
        <name>GTP</name>
        <dbReference type="ChEBI" id="CHEBI:37565"/>
    </ligand>
</feature>
<comment type="subcellular location">
    <subcellularLocation>
        <location evidence="2">Cytoplasmic vesicle</location>
        <location evidence="2">COPII-coated vesicle membrane</location>
        <topology evidence="2">Peripheral membrane protein</topology>
        <orientation evidence="2">Cytoplasmic side</orientation>
    </subcellularLocation>
    <subcellularLocation>
        <location evidence="3">Endoplasmic reticulum membrane</location>
        <topology evidence="3">Peripheral membrane protein</topology>
        <orientation evidence="3">Cytoplasmic side</orientation>
    </subcellularLocation>
    <subcellularLocation>
        <location evidence="1">Golgi apparatus membrane</location>
        <topology evidence="1">Peripheral membrane protein</topology>
        <orientation evidence="1">Cytoplasmic side</orientation>
    </subcellularLocation>
</comment>
<keyword evidence="12 21" id="KW-0653">Protein transport</keyword>
<keyword evidence="7 21" id="KW-0813">Transport</keyword>
<reference evidence="25" key="1">
    <citation type="journal article" date="2013" name="Genome Announc.">
        <title>Genome sequence of the basidiomycetous yeast Pseudozyma antarctica T-34, a producer of the glycolipid biosurfactants mannosylerythritol lipids.</title>
        <authorList>
            <person name="Morita T."/>
            <person name="Koike H."/>
            <person name="Koyama Y."/>
            <person name="Hagiwara H."/>
            <person name="Ito E."/>
            <person name="Fukuoka T."/>
            <person name="Imura T."/>
            <person name="Machida M."/>
            <person name="Kitamoto D."/>
        </authorList>
    </citation>
    <scope>NUCLEOTIDE SEQUENCE [LARGE SCALE GENOMIC DNA]</scope>
    <source>
        <strain evidence="25">T-34</strain>
    </source>
</reference>
<dbReference type="GO" id="GO:0005789">
    <property type="term" value="C:endoplasmic reticulum membrane"/>
    <property type="evidence" value="ECO:0007669"/>
    <property type="project" value="UniProtKB-SubCell"/>
</dbReference>
<evidence type="ECO:0000256" key="11">
    <source>
        <dbReference type="ARBA" id="ARBA00022892"/>
    </source>
</evidence>
<keyword evidence="17" id="KW-0479">Metal-binding</keyword>
<keyword evidence="16" id="KW-0968">Cytoplasmic vesicle</keyword>
<evidence type="ECO:0000256" key="15">
    <source>
        <dbReference type="ARBA" id="ARBA00023136"/>
    </source>
</evidence>
<dbReference type="InterPro" id="IPR005225">
    <property type="entry name" value="Small_GTP-bd"/>
</dbReference>
<evidence type="ECO:0000256" key="18">
    <source>
        <dbReference type="PIRSR" id="PIRSR606687-2"/>
    </source>
</evidence>
<evidence type="ECO:0000256" key="19">
    <source>
        <dbReference type="PIRSR" id="PIRSR606689-1"/>
    </source>
</evidence>
<dbReference type="SMART" id="SM00178">
    <property type="entry name" value="SAR"/>
    <property type="match status" value="1"/>
</dbReference>
<evidence type="ECO:0000256" key="14">
    <source>
        <dbReference type="ARBA" id="ARBA00023134"/>
    </source>
</evidence>
<feature type="binding site" evidence="19">
    <location>
        <begin position="403"/>
        <end position="410"/>
    </location>
    <ligand>
        <name>GTP</name>
        <dbReference type="ChEBI" id="CHEBI:37565"/>
    </ligand>
</feature>
<evidence type="ECO:0000256" key="21">
    <source>
        <dbReference type="RuleBase" id="RU003926"/>
    </source>
</evidence>
<dbReference type="OrthoDB" id="10041966at2759"/>
<protein>
    <recommendedName>
        <fullName evidence="6">Small COPII coat GTPase SAR1</fullName>
    </recommendedName>
    <alternativeName>
        <fullName evidence="5">Small COPII coat GTPase sar1</fullName>
    </alternativeName>
</protein>
<feature type="binding site" evidence="19">
    <location>
        <begin position="514"/>
        <end position="517"/>
    </location>
    <ligand>
        <name>GTP</name>
        <dbReference type="ChEBI" id="CHEBI:37565"/>
    </ligand>
</feature>
<dbReference type="GO" id="GO:0005524">
    <property type="term" value="F:ATP binding"/>
    <property type="evidence" value="ECO:0007669"/>
    <property type="project" value="InterPro"/>
</dbReference>
<evidence type="ECO:0000256" key="20">
    <source>
        <dbReference type="PIRSR" id="PIRSR606689-2"/>
    </source>
</evidence>
<dbReference type="GO" id="GO:0006886">
    <property type="term" value="P:intracellular protein transport"/>
    <property type="evidence" value="ECO:0007669"/>
    <property type="project" value="InterPro"/>
</dbReference>
<feature type="region of interest" description="Disordered" evidence="22">
    <location>
        <begin position="318"/>
        <end position="359"/>
    </location>
</feature>
<evidence type="ECO:0000256" key="16">
    <source>
        <dbReference type="ARBA" id="ARBA00023329"/>
    </source>
</evidence>
<comment type="similarity">
    <text evidence="4 21">Belongs to the small GTPase superfamily. SAR1 family.</text>
</comment>
<keyword evidence="15" id="KW-0472">Membrane</keyword>
<evidence type="ECO:0000256" key="10">
    <source>
        <dbReference type="ARBA" id="ARBA00022824"/>
    </source>
</evidence>
<dbReference type="EMBL" id="DF196767">
    <property type="protein sequence ID" value="GAC71127.1"/>
    <property type="molecule type" value="Genomic_DNA"/>
</dbReference>
<dbReference type="Pfam" id="PF00025">
    <property type="entry name" value="Arf"/>
    <property type="match status" value="1"/>
</dbReference>
<keyword evidence="11 21" id="KW-0931">ER-Golgi transport</keyword>
<dbReference type="GO" id="GO:0005525">
    <property type="term" value="F:GTP binding"/>
    <property type="evidence" value="ECO:0007669"/>
    <property type="project" value="UniProtKB-KW"/>
</dbReference>
<dbReference type="InterPro" id="IPR027417">
    <property type="entry name" value="P-loop_NTPase"/>
</dbReference>
<feature type="binding site" evidence="18">
    <location>
        <position position="558"/>
    </location>
    <ligand>
        <name>GTP</name>
        <dbReference type="ChEBI" id="CHEBI:37565"/>
    </ligand>
</feature>
<feature type="binding site" evidence="20">
    <location>
        <position position="427"/>
    </location>
    <ligand>
        <name>Mg(2+)</name>
        <dbReference type="ChEBI" id="CHEBI:18420"/>
    </ligand>
</feature>